<reference evidence="8 9" key="2">
    <citation type="journal article" date="2016" name="Int. J. Syst. Evol. Microbiol.">
        <title>Bacillus gobiensis sp. nov., isolated from a soil sample.</title>
        <authorList>
            <person name="Liu B."/>
            <person name="Liu G.H."/>
            <person name="Cetin S."/>
            <person name="Schumann P."/>
            <person name="Pan Z.Z."/>
            <person name="Chen Q.Q."/>
        </authorList>
    </citation>
    <scope>NUCLEOTIDE SEQUENCE [LARGE SCALE GENOMIC DNA]</scope>
    <source>
        <strain evidence="8 9">FJAT-4402</strain>
    </source>
</reference>
<keyword evidence="9" id="KW-1185">Reference proteome</keyword>
<dbReference type="PATRIC" id="fig|1441095.3.peg.4662"/>
<keyword evidence="3" id="KW-0805">Transcription regulation</keyword>
<keyword evidence="4" id="KW-0804">Transcription</keyword>
<dbReference type="InterPro" id="IPR002178">
    <property type="entry name" value="PTS_EIIA_type-2_dom"/>
</dbReference>
<dbReference type="EMBL" id="CP012600">
    <property type="protein sequence ID" value="ALC83730.1"/>
    <property type="molecule type" value="Genomic_DNA"/>
</dbReference>
<dbReference type="PROSITE" id="PS51094">
    <property type="entry name" value="PTS_EIIA_TYPE_2"/>
    <property type="match status" value="1"/>
</dbReference>
<evidence type="ECO:0000259" key="6">
    <source>
        <dbReference type="PROSITE" id="PS51099"/>
    </source>
</evidence>
<dbReference type="Gene3D" id="1.10.10.10">
    <property type="entry name" value="Winged helix-like DNA-binding domain superfamily/Winged helix DNA-binding domain"/>
    <property type="match status" value="1"/>
</dbReference>
<dbReference type="GO" id="GO:0009401">
    <property type="term" value="P:phosphoenolpyruvate-dependent sugar phosphotransferase system"/>
    <property type="evidence" value="ECO:0007669"/>
    <property type="project" value="InterPro"/>
</dbReference>
<dbReference type="GO" id="GO:0008982">
    <property type="term" value="F:protein-N(PI)-phosphohistidine-sugar phosphotransferase activity"/>
    <property type="evidence" value="ECO:0007669"/>
    <property type="project" value="InterPro"/>
</dbReference>
<dbReference type="InterPro" id="IPR016152">
    <property type="entry name" value="PTrfase/Anion_transptr"/>
</dbReference>
<dbReference type="SUPFAM" id="SSF52794">
    <property type="entry name" value="PTS system IIB component-like"/>
    <property type="match status" value="1"/>
</dbReference>
<dbReference type="OrthoDB" id="9776005at2"/>
<dbReference type="InterPro" id="IPR050661">
    <property type="entry name" value="BglG_antiterminators"/>
</dbReference>
<dbReference type="InterPro" id="IPR011608">
    <property type="entry name" value="PRD"/>
</dbReference>
<keyword evidence="2" id="KW-0677">Repeat</keyword>
<reference evidence="9" key="1">
    <citation type="submission" date="2015-08" db="EMBL/GenBank/DDBJ databases">
        <title>Genome sequencing project for genomic taxonomy and phylogenomics of Bacillus-like bacteria.</title>
        <authorList>
            <person name="Liu B."/>
            <person name="Wang J."/>
            <person name="Zhu Y."/>
            <person name="Liu G."/>
            <person name="Chen Q."/>
            <person name="Chen Z."/>
            <person name="Lan J."/>
            <person name="Che J."/>
            <person name="Ge C."/>
            <person name="Shi H."/>
            <person name="Pan Z."/>
            <person name="Liu X."/>
        </authorList>
    </citation>
    <scope>NUCLEOTIDE SEQUENCE [LARGE SCALE GENOMIC DNA]</scope>
    <source>
        <strain evidence="9">FJAT-4402</strain>
    </source>
</reference>
<dbReference type="CDD" id="cd05568">
    <property type="entry name" value="PTS_IIB_bgl_like"/>
    <property type="match status" value="1"/>
</dbReference>
<dbReference type="Pfam" id="PF02302">
    <property type="entry name" value="PTS_IIB"/>
    <property type="match status" value="1"/>
</dbReference>
<dbReference type="Gene3D" id="1.10.1790.10">
    <property type="entry name" value="PRD domain"/>
    <property type="match status" value="1"/>
</dbReference>
<dbReference type="SUPFAM" id="SSF63520">
    <property type="entry name" value="PTS-regulatory domain, PRD"/>
    <property type="match status" value="1"/>
</dbReference>
<evidence type="ECO:0000256" key="3">
    <source>
        <dbReference type="ARBA" id="ARBA00023015"/>
    </source>
</evidence>
<dbReference type="PROSITE" id="PS51099">
    <property type="entry name" value="PTS_EIIB_TYPE_2"/>
    <property type="match status" value="1"/>
</dbReference>
<dbReference type="PANTHER" id="PTHR30185">
    <property type="entry name" value="CRYPTIC BETA-GLUCOSIDE BGL OPERON ANTITERMINATOR"/>
    <property type="match status" value="1"/>
</dbReference>
<proteinExistence type="predicted"/>
<evidence type="ECO:0000256" key="2">
    <source>
        <dbReference type="ARBA" id="ARBA00022737"/>
    </source>
</evidence>
<evidence type="ECO:0000313" key="8">
    <source>
        <dbReference type="EMBL" id="ALC83730.1"/>
    </source>
</evidence>
<dbReference type="Pfam" id="PF00359">
    <property type="entry name" value="PTS_EIIA_2"/>
    <property type="match status" value="1"/>
</dbReference>
<feature type="domain" description="PRD" evidence="7">
    <location>
        <begin position="301"/>
        <end position="406"/>
    </location>
</feature>
<dbReference type="PROSITE" id="PS51372">
    <property type="entry name" value="PRD_2"/>
    <property type="match status" value="1"/>
</dbReference>
<feature type="domain" description="PTS EIIA type-2" evidence="5">
    <location>
        <begin position="529"/>
        <end position="682"/>
    </location>
</feature>
<evidence type="ECO:0000259" key="7">
    <source>
        <dbReference type="PROSITE" id="PS51372"/>
    </source>
</evidence>
<dbReference type="STRING" id="1441095.AM592_21050"/>
<dbReference type="InterPro" id="IPR003501">
    <property type="entry name" value="PTS_EIIB_2/3"/>
</dbReference>
<dbReference type="AlphaFoldDB" id="A0A0M4FXL6"/>
<name>A0A0M4FXL6_9BACI</name>
<dbReference type="InterPro" id="IPR036095">
    <property type="entry name" value="PTS_EIIB-like_sf"/>
</dbReference>
<dbReference type="RefSeq" id="WP_053605598.1">
    <property type="nucleotide sequence ID" value="NZ_CP012600.1"/>
</dbReference>
<dbReference type="Gene3D" id="3.40.930.10">
    <property type="entry name" value="Mannitol-specific EII, Chain A"/>
    <property type="match status" value="1"/>
</dbReference>
<protein>
    <submittedName>
        <fullName evidence="8">Uncharacterized protein</fullName>
    </submittedName>
</protein>
<evidence type="ECO:0000313" key="9">
    <source>
        <dbReference type="Proteomes" id="UP000067625"/>
    </source>
</evidence>
<gene>
    <name evidence="8" type="ORF">AM592_21050</name>
</gene>
<dbReference type="InterPro" id="IPR036634">
    <property type="entry name" value="PRD_sf"/>
</dbReference>
<dbReference type="SUPFAM" id="SSF55804">
    <property type="entry name" value="Phoshotransferase/anion transport protein"/>
    <property type="match status" value="1"/>
</dbReference>
<evidence type="ECO:0000259" key="5">
    <source>
        <dbReference type="PROSITE" id="PS51094"/>
    </source>
</evidence>
<accession>A0A0M4FXL6</accession>
<keyword evidence="1" id="KW-0808">Transferase</keyword>
<dbReference type="Pfam" id="PF08279">
    <property type="entry name" value="HTH_11"/>
    <property type="match status" value="1"/>
</dbReference>
<sequence>MFITTREKAIIEYMIRTSGLHTAQSISHFLNVSVRTVNRDLKTIEHLLNRFNLKLQRVSGQGLEIVGSNENIFRMMQELAKVKPTDLPAEERKLLILIRLFHEKEAVKVLTLANELNTSITTIGTDLDDLTEWLSGFGIKVLRKRGVGVVFDGREIAKRKALGNYLLMFYNQELFEKLFLLSKRDIASEKSVILHFLKLEYLKAIDDILSSKTKMNNSFMKLADSDYIGLLIAICISIQRNALGFRIEEGVFENGSKQTAESRLLKEINVDLDEKLSDEDIDFLTVILKGSKLREAEAFYYDSVIIGRAVRKMIQDVSFQLNIDMTADFSLFQGLLAHMEPAIYRISQNMGLYNPLTADIKKSYPVLFMAVSNSLEKAFEEINFPDDEIAYLVLHFGSSLELRKEEMAIKALIVCPTGIGTSKMLASRVKKEVSEISSVEIASIKELRSFALKNFDVIISTVRLPFDDYVLVNPLLSDEDSKSIRTYLKKNIKKMIDKKEYSHTEEQETFRSSGEQRPLLSTIEEIESTLLSMKSILSNFELYPVENEGDYQSCIRDMVERCKEKGFVKNVQDVLDQLLEREEQGGLGIPGTSMALYHCRHECVNEIIFHIAHLNSPYLLKGMGGKPVECRNLLLMLAPEHISPQQLEIISIVSTSIVEDQEAILIFSSSNEQMVRKKLEETFYEHLHHIIKE</sequence>
<feature type="domain" description="PTS EIIB type-2" evidence="6">
    <location>
        <begin position="409"/>
        <end position="496"/>
    </location>
</feature>
<dbReference type="Pfam" id="PF00874">
    <property type="entry name" value="PRD"/>
    <property type="match status" value="1"/>
</dbReference>
<evidence type="ECO:0000256" key="4">
    <source>
        <dbReference type="ARBA" id="ARBA00023163"/>
    </source>
</evidence>
<dbReference type="InterPro" id="IPR036388">
    <property type="entry name" value="WH-like_DNA-bd_sf"/>
</dbReference>
<dbReference type="Proteomes" id="UP000067625">
    <property type="component" value="Chromosome"/>
</dbReference>
<evidence type="ECO:0000256" key="1">
    <source>
        <dbReference type="ARBA" id="ARBA00022679"/>
    </source>
</evidence>
<organism evidence="8 9">
    <name type="scientific">Bacillus gobiensis</name>
    <dbReference type="NCBI Taxonomy" id="1441095"/>
    <lineage>
        <taxon>Bacteria</taxon>
        <taxon>Bacillati</taxon>
        <taxon>Bacillota</taxon>
        <taxon>Bacilli</taxon>
        <taxon>Bacillales</taxon>
        <taxon>Bacillaceae</taxon>
        <taxon>Bacillus</taxon>
    </lineage>
</organism>
<dbReference type="Gene3D" id="3.40.50.2300">
    <property type="match status" value="1"/>
</dbReference>
<dbReference type="GO" id="GO:0006355">
    <property type="term" value="P:regulation of DNA-templated transcription"/>
    <property type="evidence" value="ECO:0007669"/>
    <property type="project" value="InterPro"/>
</dbReference>
<dbReference type="PANTHER" id="PTHR30185:SF18">
    <property type="entry name" value="TRANSCRIPTIONAL REGULATOR MTLR"/>
    <property type="match status" value="1"/>
</dbReference>
<dbReference type="InterPro" id="IPR013011">
    <property type="entry name" value="PTS_EIIB_2"/>
</dbReference>
<dbReference type="InterPro" id="IPR013196">
    <property type="entry name" value="HTH_11"/>
</dbReference>